<name>A0A1R0GQD3_9FUNG</name>
<dbReference type="STRING" id="133383.A0A1R0GQD3"/>
<dbReference type="InterPro" id="IPR015421">
    <property type="entry name" value="PyrdxlP-dep_Trfase_major"/>
</dbReference>
<dbReference type="Gene3D" id="3.40.640.10">
    <property type="entry name" value="Type I PLP-dependent aspartate aminotransferase-like (Major domain)"/>
    <property type="match status" value="1"/>
</dbReference>
<dbReference type="GO" id="GO:0006520">
    <property type="term" value="P:amino acid metabolic process"/>
    <property type="evidence" value="ECO:0007669"/>
    <property type="project" value="InterPro"/>
</dbReference>
<keyword evidence="5 7" id="KW-0456">Lyase</keyword>
<dbReference type="InterPro" id="IPR015424">
    <property type="entry name" value="PyrdxlP-dep_Trfase"/>
</dbReference>
<keyword evidence="9" id="KW-1185">Reference proteome</keyword>
<evidence type="ECO:0000256" key="7">
    <source>
        <dbReference type="RuleBase" id="RU000382"/>
    </source>
</evidence>
<dbReference type="InterPro" id="IPR015422">
    <property type="entry name" value="PyrdxlP-dep_Trfase_small"/>
</dbReference>
<feature type="modified residue" description="N6-(pyridoxal phosphate)lysine" evidence="6">
    <location>
        <position position="218"/>
    </location>
</feature>
<evidence type="ECO:0000256" key="6">
    <source>
        <dbReference type="PIRSR" id="PIRSR602129-50"/>
    </source>
</evidence>
<evidence type="ECO:0000256" key="3">
    <source>
        <dbReference type="ARBA" id="ARBA00022793"/>
    </source>
</evidence>
<evidence type="ECO:0000256" key="5">
    <source>
        <dbReference type="ARBA" id="ARBA00023239"/>
    </source>
</evidence>
<comment type="caution">
    <text evidence="8">The sequence shown here is derived from an EMBL/GenBank/DDBJ whole genome shotgun (WGS) entry which is preliminary data.</text>
</comment>
<dbReference type="GO" id="GO:0005737">
    <property type="term" value="C:cytoplasm"/>
    <property type="evidence" value="ECO:0007669"/>
    <property type="project" value="TreeGrafter"/>
</dbReference>
<dbReference type="Proteomes" id="UP000187455">
    <property type="component" value="Unassembled WGS sequence"/>
</dbReference>
<dbReference type="PANTHER" id="PTHR11999">
    <property type="entry name" value="GROUP II PYRIDOXAL-5-PHOSPHATE DECARBOXYLASE"/>
    <property type="match status" value="1"/>
</dbReference>
<evidence type="ECO:0000256" key="1">
    <source>
        <dbReference type="ARBA" id="ARBA00001933"/>
    </source>
</evidence>
<evidence type="ECO:0000256" key="4">
    <source>
        <dbReference type="ARBA" id="ARBA00022898"/>
    </source>
</evidence>
<dbReference type="PRINTS" id="PR00800">
    <property type="entry name" value="YHDCRBOXLASE"/>
</dbReference>
<evidence type="ECO:0000313" key="8">
    <source>
        <dbReference type="EMBL" id="OLY79090.1"/>
    </source>
</evidence>
<dbReference type="OrthoDB" id="639767at2759"/>
<dbReference type="AlphaFoldDB" id="A0A1R0GQD3"/>
<dbReference type="InterPro" id="IPR002129">
    <property type="entry name" value="PyrdxlP-dep_de-COase"/>
</dbReference>
<keyword evidence="4 6" id="KW-0663">Pyridoxal phosphate</keyword>
<dbReference type="Pfam" id="PF00282">
    <property type="entry name" value="Pyridoxal_deC"/>
    <property type="match status" value="1"/>
</dbReference>
<reference evidence="8 9" key="1">
    <citation type="journal article" date="2016" name="Mol. Biol. Evol.">
        <title>Genome-Wide Survey of Gut Fungi (Harpellales) Reveals the First Horizontally Transferred Ubiquitin Gene from a Mosquito Host.</title>
        <authorList>
            <person name="Wang Y."/>
            <person name="White M.M."/>
            <person name="Kvist S."/>
            <person name="Moncalvo J.M."/>
        </authorList>
    </citation>
    <scope>NUCLEOTIDE SEQUENCE [LARGE SCALE GENOMIC DNA]</scope>
    <source>
        <strain evidence="8 9">ALG-7-W6</strain>
    </source>
</reference>
<dbReference type="InterPro" id="IPR010977">
    <property type="entry name" value="Aromatic_deC"/>
</dbReference>
<comment type="similarity">
    <text evidence="2 7">Belongs to the group II decarboxylase family.</text>
</comment>
<gene>
    <name evidence="8" type="ORF">AYI68_g6851</name>
</gene>
<dbReference type="EMBL" id="LSSL01004991">
    <property type="protein sequence ID" value="OLY79090.1"/>
    <property type="molecule type" value="Genomic_DNA"/>
</dbReference>
<organism evidence="8 9">
    <name type="scientific">Smittium mucronatum</name>
    <dbReference type="NCBI Taxonomy" id="133383"/>
    <lineage>
        <taxon>Eukaryota</taxon>
        <taxon>Fungi</taxon>
        <taxon>Fungi incertae sedis</taxon>
        <taxon>Zoopagomycota</taxon>
        <taxon>Kickxellomycotina</taxon>
        <taxon>Harpellomycetes</taxon>
        <taxon>Harpellales</taxon>
        <taxon>Legeriomycetaceae</taxon>
        <taxon>Smittium</taxon>
    </lineage>
</organism>
<evidence type="ECO:0000256" key="2">
    <source>
        <dbReference type="ARBA" id="ARBA00009533"/>
    </source>
</evidence>
<dbReference type="GO" id="GO:0016831">
    <property type="term" value="F:carboxy-lyase activity"/>
    <property type="evidence" value="ECO:0007669"/>
    <property type="project" value="UniProtKB-KW"/>
</dbReference>
<dbReference type="SUPFAM" id="SSF53383">
    <property type="entry name" value="PLP-dependent transferases"/>
    <property type="match status" value="1"/>
</dbReference>
<dbReference type="GO" id="GO:0019752">
    <property type="term" value="P:carboxylic acid metabolic process"/>
    <property type="evidence" value="ECO:0007669"/>
    <property type="project" value="InterPro"/>
</dbReference>
<accession>A0A1R0GQD3</accession>
<keyword evidence="3" id="KW-0210">Decarboxylase</keyword>
<comment type="cofactor">
    <cofactor evidence="1 6 7">
        <name>pyridoxal 5'-phosphate</name>
        <dbReference type="ChEBI" id="CHEBI:597326"/>
    </cofactor>
</comment>
<protein>
    <submittedName>
        <fullName evidence="8">Tyrosine decarboxylase 1</fullName>
    </submittedName>
</protein>
<evidence type="ECO:0000313" key="9">
    <source>
        <dbReference type="Proteomes" id="UP000187455"/>
    </source>
</evidence>
<dbReference type="Gene3D" id="3.90.1150.10">
    <property type="entry name" value="Aspartate Aminotransferase, domain 1"/>
    <property type="match status" value="1"/>
</dbReference>
<dbReference type="PANTHER" id="PTHR11999:SF70">
    <property type="entry name" value="MIP05841P"/>
    <property type="match status" value="1"/>
</dbReference>
<proteinExistence type="inferred from homology"/>
<sequence>MYSALFNGIGFSWINSPAMTELEAITLDWLAKLIGLDEAFLSIRSDGTPNIGGGVIQGSASEAIIVAMISARKRATDHFISKNPDYTQQELDLFLSKLVAIGTNQTHSSLEKATMIISCKYKGGVTGYDGVLTRSILSDIVKECTDAGLIPFFVTGTFGTTAIGAIDDFNAIADICESNNMWFHLDAAYAGSCLICPEFRHLADGMNRSDSFNFNPHKWMLVNFDFSALWFKNSYYTKSALSIHRDYYKNSATESGLVQDYKDWQLPLGRRFRSLKLWLVLRTFGAEGIRNHIRNCTNLAQYLKSELEKSQKYQILYPVNFSLVVFCISKQSIASNFYPDIHDISAIPNLDDLCKNVNSELHKLILDENKIFITTTIVNGVSAIRVAVGAPLTSQSNIDNVLESMYRNTDLIFSRNLHDLLN</sequence>
<dbReference type="GO" id="GO:0030170">
    <property type="term" value="F:pyridoxal phosphate binding"/>
    <property type="evidence" value="ECO:0007669"/>
    <property type="project" value="InterPro"/>
</dbReference>